<proteinExistence type="inferred from homology"/>
<dbReference type="Gene3D" id="1.50.10.10">
    <property type="match status" value="1"/>
</dbReference>
<keyword evidence="13" id="KW-1185">Reference proteome</keyword>
<evidence type="ECO:0000256" key="1">
    <source>
        <dbReference type="ARBA" id="ARBA00004878"/>
    </source>
</evidence>
<protein>
    <recommendedName>
        <fullName evidence="4">N-acylglucosamine 2-epimerase</fullName>
        <ecNumber evidence="3">5.1.3.8</ecNumber>
    </recommendedName>
    <alternativeName>
        <fullName evidence="8">GlcNAc 2-epimerase</fullName>
    </alternativeName>
    <alternativeName>
        <fullName evidence="6">N-acetyl-D-glucosamine 2-epimerase</fullName>
    </alternativeName>
    <alternativeName>
        <fullName evidence="7">Renin-binding protein</fullName>
    </alternativeName>
</protein>
<evidence type="ECO:0000256" key="11">
    <source>
        <dbReference type="SAM" id="MobiDB-lite"/>
    </source>
</evidence>
<dbReference type="InterPro" id="IPR012341">
    <property type="entry name" value="6hp_glycosidase-like_sf"/>
</dbReference>
<dbReference type="GeneTree" id="ENSGT00390000013740"/>
<comment type="subunit">
    <text evidence="10">Homodimer. Forms a heterodimer with renin and inhibits its activity.</text>
</comment>
<evidence type="ECO:0000256" key="6">
    <source>
        <dbReference type="ARBA" id="ARBA00031608"/>
    </source>
</evidence>
<feature type="compositionally biased region" description="Pro residues" evidence="11">
    <location>
        <begin position="72"/>
        <end position="88"/>
    </location>
</feature>
<evidence type="ECO:0000256" key="2">
    <source>
        <dbReference type="ARBA" id="ARBA00008558"/>
    </source>
</evidence>
<feature type="compositionally biased region" description="Polar residues" evidence="11">
    <location>
        <begin position="22"/>
        <end position="34"/>
    </location>
</feature>
<evidence type="ECO:0000256" key="3">
    <source>
        <dbReference type="ARBA" id="ARBA00013176"/>
    </source>
</evidence>
<dbReference type="SUPFAM" id="SSF48208">
    <property type="entry name" value="Six-hairpin glycosidases"/>
    <property type="match status" value="1"/>
</dbReference>
<evidence type="ECO:0000256" key="8">
    <source>
        <dbReference type="ARBA" id="ARBA00033215"/>
    </source>
</evidence>
<dbReference type="GO" id="GO:0030414">
    <property type="term" value="F:peptidase inhibitor activity"/>
    <property type="evidence" value="ECO:0007669"/>
    <property type="project" value="Ensembl"/>
</dbReference>
<dbReference type="GO" id="GO:0005975">
    <property type="term" value="P:carbohydrate metabolic process"/>
    <property type="evidence" value="ECO:0007669"/>
    <property type="project" value="InterPro"/>
</dbReference>
<reference evidence="12" key="1">
    <citation type="submission" date="2025-08" db="UniProtKB">
        <authorList>
            <consortium name="Ensembl"/>
        </authorList>
    </citation>
    <scope>IDENTIFICATION</scope>
</reference>
<evidence type="ECO:0000256" key="9">
    <source>
        <dbReference type="ARBA" id="ARBA00034243"/>
    </source>
</evidence>
<feature type="region of interest" description="Disordered" evidence="11">
    <location>
        <begin position="1"/>
        <end position="123"/>
    </location>
</feature>
<dbReference type="PANTHER" id="PTHR15108">
    <property type="entry name" value="N-ACYLGLUCOSAMINE-2-EPIMERASE"/>
    <property type="match status" value="1"/>
</dbReference>
<organism evidence="12 13">
    <name type="scientific">Taeniopygia guttata</name>
    <name type="common">Zebra finch</name>
    <name type="synonym">Poephila guttata</name>
    <dbReference type="NCBI Taxonomy" id="59729"/>
    <lineage>
        <taxon>Eukaryota</taxon>
        <taxon>Metazoa</taxon>
        <taxon>Chordata</taxon>
        <taxon>Craniata</taxon>
        <taxon>Vertebrata</taxon>
        <taxon>Euteleostomi</taxon>
        <taxon>Archelosauria</taxon>
        <taxon>Archosauria</taxon>
        <taxon>Dinosauria</taxon>
        <taxon>Saurischia</taxon>
        <taxon>Theropoda</taxon>
        <taxon>Coelurosauria</taxon>
        <taxon>Aves</taxon>
        <taxon>Neognathae</taxon>
        <taxon>Neoaves</taxon>
        <taxon>Telluraves</taxon>
        <taxon>Australaves</taxon>
        <taxon>Passeriformes</taxon>
        <taxon>Passeroidea</taxon>
        <taxon>Estrildidae</taxon>
        <taxon>Estrildinae</taxon>
        <taxon>Taeniopygia</taxon>
    </lineage>
</organism>
<dbReference type="AlphaFoldDB" id="A0A674HFM0"/>
<evidence type="ECO:0000313" key="13">
    <source>
        <dbReference type="Proteomes" id="UP000007754"/>
    </source>
</evidence>
<sequence>MPEIGLSTPKIGLSTPKITPGNPKNHTWEPQITPGNPKKLHLDPKNHTWDPQNPPWDPQKSPWDPQKSPWDPQNPPGTPKSPLGPPTVAPGGSFPPRAAPGAPQNRGPPLTGGPPKFGGQRGDSVVLENVTPEGKELPGSLGRLMNPGHALEAAWLLLEFSGRRGDADLGARAVAALVEGPLKWGWDPQHGGLFYFLDADGHCPTQLEWSLKLWWPHAEAMVALLAAQRFQPRPSLVSQFLQLAQYTFDKFRDPEHGEWFGYLNRDGSVALSIKGGPYKGCFHVARALLMCEEMLDDILEGEKPPQ</sequence>
<evidence type="ECO:0000256" key="5">
    <source>
        <dbReference type="ARBA" id="ARBA00023235"/>
    </source>
</evidence>
<dbReference type="EC" id="5.1.3.8" evidence="3"/>
<evidence type="ECO:0000313" key="12">
    <source>
        <dbReference type="Ensembl" id="ENSTGUP00000033455.1"/>
    </source>
</evidence>
<keyword evidence="5" id="KW-0413">Isomerase</keyword>
<comment type="catalytic activity">
    <reaction evidence="9">
        <text>an N-acyl-D-glucosamine = an N-acyl-D-mannosamine</text>
        <dbReference type="Rhea" id="RHEA:19033"/>
        <dbReference type="ChEBI" id="CHEBI:16062"/>
        <dbReference type="ChEBI" id="CHEBI:17274"/>
        <dbReference type="EC" id="5.1.3.8"/>
    </reaction>
    <physiologicalReaction direction="left-to-right" evidence="9">
        <dbReference type="Rhea" id="RHEA:19034"/>
    </physiologicalReaction>
    <physiologicalReaction direction="right-to-left" evidence="9">
        <dbReference type="Rhea" id="RHEA:19035"/>
    </physiologicalReaction>
</comment>
<evidence type="ECO:0000256" key="7">
    <source>
        <dbReference type="ARBA" id="ARBA00031909"/>
    </source>
</evidence>
<evidence type="ECO:0000256" key="10">
    <source>
        <dbReference type="ARBA" id="ARBA00046544"/>
    </source>
</evidence>
<dbReference type="Ensembl" id="ENSTGUT00000035238.1">
    <property type="protein sequence ID" value="ENSTGUP00000033455.1"/>
    <property type="gene ID" value="ENSTGUG00000019880.1"/>
</dbReference>
<dbReference type="Pfam" id="PF07221">
    <property type="entry name" value="GlcNAc_2-epim"/>
    <property type="match status" value="1"/>
</dbReference>
<dbReference type="InterPro" id="IPR008928">
    <property type="entry name" value="6-hairpin_glycosidase_sf"/>
</dbReference>
<dbReference type="InterPro" id="IPR010819">
    <property type="entry name" value="AGE/CE"/>
</dbReference>
<dbReference type="GO" id="GO:0042802">
    <property type="term" value="F:identical protein binding"/>
    <property type="evidence" value="ECO:0007669"/>
    <property type="project" value="Ensembl"/>
</dbReference>
<dbReference type="Proteomes" id="UP000007754">
    <property type="component" value="Unplaced"/>
</dbReference>
<comment type="pathway">
    <text evidence="1">Amino-sugar metabolism; N-acetylneuraminate degradation.</text>
</comment>
<dbReference type="GO" id="GO:0050121">
    <property type="term" value="F:N-acylglucosamine 2-epimerase activity"/>
    <property type="evidence" value="ECO:0007669"/>
    <property type="project" value="UniProtKB-EC"/>
</dbReference>
<accession>A0A674HFM0</accession>
<gene>
    <name evidence="12" type="primary">RENBP</name>
</gene>
<reference evidence="12" key="2">
    <citation type="submission" date="2025-09" db="UniProtKB">
        <authorList>
            <consortium name="Ensembl"/>
        </authorList>
    </citation>
    <scope>IDENTIFICATION</scope>
</reference>
<comment type="similarity">
    <text evidence="2">Belongs to the N-acylglucosamine 2-epimerase family.</text>
</comment>
<evidence type="ECO:0000256" key="4">
    <source>
        <dbReference type="ARBA" id="ARBA00014959"/>
    </source>
</evidence>
<dbReference type="InParanoid" id="A0A674HFM0"/>
<name>A0A674HFM0_TAEGU</name>